<name>A0A843V637_COLES</name>
<gene>
    <name evidence="2" type="ORF">Taro_023959</name>
</gene>
<keyword evidence="3" id="KW-1185">Reference proteome</keyword>
<evidence type="ECO:0000256" key="1">
    <source>
        <dbReference type="SAM" id="MobiDB-lite"/>
    </source>
</evidence>
<accession>A0A843V637</accession>
<dbReference type="Proteomes" id="UP000652761">
    <property type="component" value="Unassembled WGS sequence"/>
</dbReference>
<evidence type="ECO:0000313" key="2">
    <source>
        <dbReference type="EMBL" id="MQL91335.1"/>
    </source>
</evidence>
<comment type="caution">
    <text evidence="2">The sequence shown here is derived from an EMBL/GenBank/DDBJ whole genome shotgun (WGS) entry which is preliminary data.</text>
</comment>
<proteinExistence type="predicted"/>
<protein>
    <submittedName>
        <fullName evidence="2">Uncharacterized protein</fullName>
    </submittedName>
</protein>
<sequence>MVPGVPVKMKIQGEHVSVQSTKHGKIRQHKTEYNEQAQRTSSRKNSEACKGTLRTGRTPRSRAKLQRNKQDFSSTSGLQQVLEMRV</sequence>
<organism evidence="2 3">
    <name type="scientific">Colocasia esculenta</name>
    <name type="common">Wild taro</name>
    <name type="synonym">Arum esculentum</name>
    <dbReference type="NCBI Taxonomy" id="4460"/>
    <lineage>
        <taxon>Eukaryota</taxon>
        <taxon>Viridiplantae</taxon>
        <taxon>Streptophyta</taxon>
        <taxon>Embryophyta</taxon>
        <taxon>Tracheophyta</taxon>
        <taxon>Spermatophyta</taxon>
        <taxon>Magnoliopsida</taxon>
        <taxon>Liliopsida</taxon>
        <taxon>Araceae</taxon>
        <taxon>Aroideae</taxon>
        <taxon>Colocasieae</taxon>
        <taxon>Colocasia</taxon>
    </lineage>
</organism>
<dbReference type="AlphaFoldDB" id="A0A843V637"/>
<evidence type="ECO:0000313" key="3">
    <source>
        <dbReference type="Proteomes" id="UP000652761"/>
    </source>
</evidence>
<feature type="region of interest" description="Disordered" evidence="1">
    <location>
        <begin position="18"/>
        <end position="86"/>
    </location>
</feature>
<dbReference type="EMBL" id="NMUH01001329">
    <property type="protein sequence ID" value="MQL91335.1"/>
    <property type="molecule type" value="Genomic_DNA"/>
</dbReference>
<feature type="compositionally biased region" description="Basic residues" evidence="1">
    <location>
        <begin position="57"/>
        <end position="67"/>
    </location>
</feature>
<reference evidence="2" key="1">
    <citation type="submission" date="2017-07" db="EMBL/GenBank/DDBJ databases">
        <title>Taro Niue Genome Assembly and Annotation.</title>
        <authorList>
            <person name="Atibalentja N."/>
            <person name="Keating K."/>
            <person name="Fields C.J."/>
        </authorList>
    </citation>
    <scope>NUCLEOTIDE SEQUENCE</scope>
    <source>
        <strain evidence="2">Niue_2</strain>
        <tissue evidence="2">Leaf</tissue>
    </source>
</reference>